<gene>
    <name evidence="10" type="ORF">BG261_01115</name>
</gene>
<dbReference type="NCBIfam" id="NF007233">
    <property type="entry name" value="PRK09653.1"/>
    <property type="match status" value="1"/>
</dbReference>
<dbReference type="GO" id="GO:0008959">
    <property type="term" value="F:phosphate acetyltransferase activity"/>
    <property type="evidence" value="ECO:0007669"/>
    <property type="project" value="UniProtKB-EC"/>
</dbReference>
<dbReference type="InterPro" id="IPR004614">
    <property type="entry name" value="P_AcTrfase"/>
</dbReference>
<feature type="domain" description="Phosphate acetyl/butaryl transferase" evidence="9">
    <location>
        <begin position="4"/>
        <end position="320"/>
    </location>
</feature>
<dbReference type="Pfam" id="PF01515">
    <property type="entry name" value="PTA_PTB"/>
    <property type="match status" value="1"/>
</dbReference>
<dbReference type="PANTHER" id="PTHR43356">
    <property type="entry name" value="PHOSPHATE ACETYLTRANSFERASE"/>
    <property type="match status" value="1"/>
</dbReference>
<evidence type="ECO:0000256" key="1">
    <source>
        <dbReference type="ARBA" id="ARBA00000705"/>
    </source>
</evidence>
<proteinExistence type="inferred from homology"/>
<evidence type="ECO:0000313" key="11">
    <source>
        <dbReference type="Proteomes" id="UP000178622"/>
    </source>
</evidence>
<dbReference type="EMBL" id="MKIR01000001">
    <property type="protein sequence ID" value="OFI50507.1"/>
    <property type="molecule type" value="Genomic_DNA"/>
</dbReference>
<evidence type="ECO:0000256" key="6">
    <source>
        <dbReference type="ARBA" id="ARBA00022679"/>
    </source>
</evidence>
<evidence type="ECO:0000256" key="3">
    <source>
        <dbReference type="ARBA" id="ARBA00005656"/>
    </source>
</evidence>
<sequence length="341" mass="36550">MDLFESLKSKISGKGIKIVFPEATDPRVLGAVNRLRAEGHIIPVLVGNKEQIAANFKDTGIVSEGYESYDPRNCGRTELFIEELVKIRKGKVTPEQARELLLDENYFGIMLVQMGIADGFVSGAIHSTADTVRPALQIIKTKPGISRTSGAFLLLRGRDQERYIFSDCAINIEPDAQALADIAIASAETAELFDIDPKVAMLSFSTKGSGKSPDVDKVVEATKLAQEARPDLALDGEFQFDAAYDSNVGALKAPGSEVAGKATVFVFPDLQSGNIGYKIAQRLGNFDAVGPILQGLNKPVSDLSRGCNEEEVYKLALITAAQAIDNKLAEAAAADETAGNE</sequence>
<dbReference type="Gene3D" id="3.40.50.10750">
    <property type="entry name" value="Isocitrate/Isopropylmalate dehydrogenase-like"/>
    <property type="match status" value="1"/>
</dbReference>
<evidence type="ECO:0000256" key="4">
    <source>
        <dbReference type="ARBA" id="ARBA00012707"/>
    </source>
</evidence>
<comment type="pathway">
    <text evidence="2">Metabolic intermediate biosynthesis; acetyl-CoA biosynthesis; acetyl-CoA from acetate: step 2/2.</text>
</comment>
<evidence type="ECO:0000313" key="10">
    <source>
        <dbReference type="EMBL" id="OFI50507.1"/>
    </source>
</evidence>
<comment type="similarity">
    <text evidence="3">Belongs to the phosphate acetyltransferase and butyryltransferase family.</text>
</comment>
<keyword evidence="7" id="KW-0012">Acyltransferase</keyword>
<evidence type="ECO:0000256" key="7">
    <source>
        <dbReference type="ARBA" id="ARBA00023315"/>
    </source>
</evidence>
<protein>
    <recommendedName>
        <fullName evidence="5">Phosphate acetyltransferase</fullName>
        <ecNumber evidence="4">2.3.1.8</ecNumber>
    </recommendedName>
    <alternativeName>
        <fullName evidence="8">Phosphotransacetylase</fullName>
    </alternativeName>
</protein>
<dbReference type="OrthoDB" id="9805787at2"/>
<dbReference type="Gene3D" id="3.40.50.10950">
    <property type="match status" value="1"/>
</dbReference>
<dbReference type="Proteomes" id="UP000178622">
    <property type="component" value="Unassembled WGS sequence"/>
</dbReference>
<evidence type="ECO:0000256" key="8">
    <source>
        <dbReference type="ARBA" id="ARBA00031108"/>
    </source>
</evidence>
<comment type="caution">
    <text evidence="10">The sequence shown here is derived from an EMBL/GenBank/DDBJ whole genome shotgun (WGS) entry which is preliminary data.</text>
</comment>
<dbReference type="InterPro" id="IPR012147">
    <property type="entry name" value="P_Ac_Bu_trans"/>
</dbReference>
<dbReference type="AlphaFoldDB" id="A0A1E8GQK9"/>
<evidence type="ECO:0000259" key="9">
    <source>
        <dbReference type="Pfam" id="PF01515"/>
    </source>
</evidence>
<dbReference type="InterPro" id="IPR002505">
    <property type="entry name" value="PTA_PTB"/>
</dbReference>
<dbReference type="InterPro" id="IPR042113">
    <property type="entry name" value="P_AcTrfase_dom1"/>
</dbReference>
<dbReference type="NCBIfam" id="TIGR00651">
    <property type="entry name" value="pta"/>
    <property type="match status" value="1"/>
</dbReference>
<dbReference type="PIRSF" id="PIRSF000428">
    <property type="entry name" value="P_Ac_trans"/>
    <property type="match status" value="1"/>
</dbReference>
<dbReference type="InterPro" id="IPR050500">
    <property type="entry name" value="Phos_Acetyltrans/Butyryltrans"/>
</dbReference>
<evidence type="ECO:0000256" key="5">
    <source>
        <dbReference type="ARBA" id="ARBA00021528"/>
    </source>
</evidence>
<name>A0A1E8GQK9_9LACT</name>
<comment type="catalytic activity">
    <reaction evidence="1">
        <text>acetyl-CoA + phosphate = acetyl phosphate + CoA</text>
        <dbReference type="Rhea" id="RHEA:19521"/>
        <dbReference type="ChEBI" id="CHEBI:22191"/>
        <dbReference type="ChEBI" id="CHEBI:43474"/>
        <dbReference type="ChEBI" id="CHEBI:57287"/>
        <dbReference type="ChEBI" id="CHEBI:57288"/>
        <dbReference type="EC" id="2.3.1.8"/>
    </reaction>
</comment>
<dbReference type="EC" id="2.3.1.8" evidence="4"/>
<keyword evidence="6 10" id="KW-0808">Transferase</keyword>
<dbReference type="SUPFAM" id="SSF53659">
    <property type="entry name" value="Isocitrate/Isopropylmalate dehydrogenase-like"/>
    <property type="match status" value="1"/>
</dbReference>
<dbReference type="InterPro" id="IPR042112">
    <property type="entry name" value="P_AcTrfase_dom2"/>
</dbReference>
<dbReference type="PANTHER" id="PTHR43356:SF3">
    <property type="entry name" value="PHOSPHATE ACETYLTRANSFERASE"/>
    <property type="match status" value="1"/>
</dbReference>
<dbReference type="RefSeq" id="WP_070791348.1">
    <property type="nucleotide sequence ID" value="NZ_MKIR01000001.1"/>
</dbReference>
<organism evidence="10 11">
    <name type="scientific">Floricoccus tropicus</name>
    <dbReference type="NCBI Taxonomy" id="1859473"/>
    <lineage>
        <taxon>Bacteria</taxon>
        <taxon>Bacillati</taxon>
        <taxon>Bacillota</taxon>
        <taxon>Bacilli</taxon>
        <taxon>Lactobacillales</taxon>
        <taxon>Streptococcaceae</taxon>
        <taxon>Floricoccus</taxon>
    </lineage>
</organism>
<dbReference type="STRING" id="1859473.BG261_01115"/>
<accession>A0A1E8GQK9</accession>
<reference evidence="11" key="1">
    <citation type="submission" date="2016-09" db="EMBL/GenBank/DDBJ databases">
        <title>Draft genome sequence of a novel species of the family Streptococcaceae isolated from flowers.</title>
        <authorList>
            <person name="Chuah L.-O."/>
            <person name="Yap K.-P."/>
            <person name="Thong K.L."/>
            <person name="Liong M.T."/>
            <person name="Ahmad R."/>
            <person name="Rusul G."/>
        </authorList>
    </citation>
    <scope>NUCLEOTIDE SEQUENCE [LARGE SCALE GENOMIC DNA]</scope>
    <source>
        <strain evidence="11">DF1</strain>
    </source>
</reference>
<evidence type="ECO:0000256" key="2">
    <source>
        <dbReference type="ARBA" id="ARBA00004989"/>
    </source>
</evidence>
<keyword evidence="11" id="KW-1185">Reference proteome</keyword>